<dbReference type="eggNOG" id="COG0699">
    <property type="taxonomic scope" value="Bacteria"/>
</dbReference>
<dbReference type="STRING" id="686340.Metal_1894"/>
<evidence type="ECO:0000313" key="2">
    <source>
        <dbReference type="EMBL" id="EIC29660.1"/>
    </source>
</evidence>
<feature type="domain" description="G" evidence="1">
    <location>
        <begin position="57"/>
        <end position="210"/>
    </location>
</feature>
<evidence type="ECO:0000259" key="1">
    <source>
        <dbReference type="Pfam" id="PF01926"/>
    </source>
</evidence>
<protein>
    <recommendedName>
        <fullName evidence="1">G domain-containing protein</fullName>
    </recommendedName>
</protein>
<dbReference type="SUPFAM" id="SSF52540">
    <property type="entry name" value="P-loop containing nucleoside triphosphate hydrolases"/>
    <property type="match status" value="1"/>
</dbReference>
<reference evidence="2 3" key="1">
    <citation type="journal article" date="2013" name="Genome Announc.">
        <title>Genome Sequence of the Obligate Gammaproteobacterial Methanotroph Methylomicrobium album Strain BG8.</title>
        <authorList>
            <person name="Kits K.D."/>
            <person name="Kalyuzhnaya M.G."/>
            <person name="Klotz M.G."/>
            <person name="Jetten M.S."/>
            <person name="Op den Camp H.J."/>
            <person name="Vuilleumier S."/>
            <person name="Bringel F."/>
            <person name="Dispirito A.A."/>
            <person name="Murrell J.C."/>
            <person name="Bruce D."/>
            <person name="Cheng J.F."/>
            <person name="Copeland A."/>
            <person name="Goodwin L."/>
            <person name="Hauser L."/>
            <person name="Lajus A."/>
            <person name="Land M.L."/>
            <person name="Lapidus A."/>
            <person name="Lucas S."/>
            <person name="Medigue C."/>
            <person name="Pitluck S."/>
            <person name="Woyke T."/>
            <person name="Zeytun A."/>
            <person name="Stein L.Y."/>
        </authorList>
    </citation>
    <scope>NUCLEOTIDE SEQUENCE [LARGE SCALE GENOMIC DNA]</scope>
    <source>
        <strain evidence="2 3">BG8</strain>
    </source>
</reference>
<dbReference type="PANTHER" id="PTHR42714">
    <property type="entry name" value="TRNA MODIFICATION GTPASE GTPBP3"/>
    <property type="match status" value="1"/>
</dbReference>
<dbReference type="GO" id="GO:0005737">
    <property type="term" value="C:cytoplasm"/>
    <property type="evidence" value="ECO:0007669"/>
    <property type="project" value="TreeGrafter"/>
</dbReference>
<dbReference type="HOGENOM" id="CLU_441373_0_0_6"/>
<dbReference type="PANTHER" id="PTHR42714:SF3">
    <property type="entry name" value="HFLX-TYPE G DOMAIN-CONTAINING PROTEIN"/>
    <property type="match status" value="1"/>
</dbReference>
<dbReference type="GO" id="GO:0030488">
    <property type="term" value="P:tRNA methylation"/>
    <property type="evidence" value="ECO:0007669"/>
    <property type="project" value="TreeGrafter"/>
</dbReference>
<dbReference type="Gene3D" id="3.40.50.300">
    <property type="entry name" value="P-loop containing nucleotide triphosphate hydrolases"/>
    <property type="match status" value="1"/>
</dbReference>
<gene>
    <name evidence="2" type="ORF">Metal_1894</name>
</gene>
<dbReference type="CDD" id="cd00882">
    <property type="entry name" value="Ras_like_GTPase"/>
    <property type="match status" value="1"/>
</dbReference>
<dbReference type="GO" id="GO:0005525">
    <property type="term" value="F:GTP binding"/>
    <property type="evidence" value="ECO:0007669"/>
    <property type="project" value="InterPro"/>
</dbReference>
<sequence length="579" mass="65543">MLEFIQLLKQRYQTILQQAPLESAKAVYRQRIDQLLLAEAFLRKGALIDSKPLPPLQIAVVGPTQAGKSTLVNVLLQSGAAGVSPLAGYTVHPQGFCHRVGREDCSGLQRYFGRFQQLLPAQLSKDRHDCFALSEPGAHSSLLPECVLWDTPDFDSIDSSTYREGVIRTMALADVIVLVISKEKYADQSVWDMMSVLEALRQPTVICLNKLSEGSEALIVHSLKEKWLLARKDEFPEVVPLYYDKPSGLPVWPEAKPSLLPRLAARVSYKKHARYEQELLQYYWPQWLEPVVQEHQALRDWHQLLDQTIKQALDHYQRDYLNHPHHYETFQVAMAELLALLEIPGLAGILAGTRRALTWPVRQLMKLGRKKASLTGTSHEVALLHQIAEHALLQMTDNLRDKAEEHQQRLWWKDMGALLRGRRQELLAGFDGAVKHYHQTFQQDVESAAHRLYRKLQEQPLLLNSLRATRATTDAAVIALTLHTGGIGVHDLVIAPSMLTVTSLLAESAIGSYMHSVEADLKKNQLNQVRQVLFVEALRDKLAALPQQLSALAHFNITPEQLQEAENHLKEKRHGLRLL</sequence>
<keyword evidence="3" id="KW-1185">Reference proteome</keyword>
<organism evidence="2 3">
    <name type="scientific">Methylomicrobium album BG8</name>
    <dbReference type="NCBI Taxonomy" id="686340"/>
    <lineage>
        <taxon>Bacteria</taxon>
        <taxon>Pseudomonadati</taxon>
        <taxon>Pseudomonadota</taxon>
        <taxon>Gammaproteobacteria</taxon>
        <taxon>Methylococcales</taxon>
        <taxon>Methylococcaceae</taxon>
        <taxon>Methylomicrobium</taxon>
    </lineage>
</organism>
<evidence type="ECO:0000313" key="3">
    <source>
        <dbReference type="Proteomes" id="UP000005090"/>
    </source>
</evidence>
<dbReference type="Proteomes" id="UP000005090">
    <property type="component" value="Chromosome"/>
</dbReference>
<name>H8GP74_METAL</name>
<dbReference type="InterPro" id="IPR027417">
    <property type="entry name" value="P-loop_NTPase"/>
</dbReference>
<dbReference type="GO" id="GO:0002098">
    <property type="term" value="P:tRNA wobble uridine modification"/>
    <property type="evidence" value="ECO:0007669"/>
    <property type="project" value="TreeGrafter"/>
</dbReference>
<dbReference type="InterPro" id="IPR006073">
    <property type="entry name" value="GTP-bd"/>
</dbReference>
<proteinExistence type="predicted"/>
<dbReference type="EMBL" id="CM001475">
    <property type="protein sequence ID" value="EIC29660.1"/>
    <property type="molecule type" value="Genomic_DNA"/>
</dbReference>
<dbReference type="Pfam" id="PF01926">
    <property type="entry name" value="MMR_HSR1"/>
    <property type="match status" value="1"/>
</dbReference>
<accession>H8GP74</accession>
<dbReference type="RefSeq" id="WP_005371697.1">
    <property type="nucleotide sequence ID" value="NZ_CM001475.1"/>
</dbReference>
<dbReference type="AlphaFoldDB" id="H8GP74"/>